<organism evidence="1 2">
    <name type="scientific">Bradyrhizobium australiense</name>
    <dbReference type="NCBI Taxonomy" id="2721161"/>
    <lineage>
        <taxon>Bacteria</taxon>
        <taxon>Pseudomonadati</taxon>
        <taxon>Pseudomonadota</taxon>
        <taxon>Alphaproteobacteria</taxon>
        <taxon>Hyphomicrobiales</taxon>
        <taxon>Nitrobacteraceae</taxon>
        <taxon>Bradyrhizobium</taxon>
    </lineage>
</organism>
<dbReference type="AlphaFoldDB" id="A0A7Y4LZ36"/>
<comment type="caution">
    <text evidence="1">The sequence shown here is derived from an EMBL/GenBank/DDBJ whole genome shotgun (WGS) entry which is preliminary data.</text>
</comment>
<accession>A0A7Y4LZ36</accession>
<evidence type="ECO:0000313" key="1">
    <source>
        <dbReference type="EMBL" id="NOJ43906.1"/>
    </source>
</evidence>
<sequence length="78" mass="8651">MIEGEGDKAYWTKIGAAWRHDDGKGFNISLRCLPLNGQLIVRELGAHVSVDCRTISKLRSKSSGPFGGRDMRRGAFCR</sequence>
<keyword evidence="2" id="KW-1185">Reference proteome</keyword>
<reference evidence="1 2" key="1">
    <citation type="submission" date="2020-03" db="EMBL/GenBank/DDBJ databases">
        <title>Bradyrhizobium diversity isolated from nodules of Indigofera sp.</title>
        <authorList>
            <person name="Klepa M."/>
            <person name="Helene L."/>
            <person name="Hungria M."/>
        </authorList>
    </citation>
    <scope>NUCLEOTIDE SEQUENCE [LARGE SCALE GENOMIC DNA]</scope>
    <source>
        <strain evidence="1 2">WSM 1791</strain>
    </source>
</reference>
<name>A0A7Y4LZ36_9BRAD</name>
<protein>
    <submittedName>
        <fullName evidence="1">Uncharacterized protein</fullName>
    </submittedName>
</protein>
<proteinExistence type="predicted"/>
<dbReference type="Proteomes" id="UP000544122">
    <property type="component" value="Unassembled WGS sequence"/>
</dbReference>
<dbReference type="EMBL" id="JAAVLX010000012">
    <property type="protein sequence ID" value="NOJ43906.1"/>
    <property type="molecule type" value="Genomic_DNA"/>
</dbReference>
<dbReference type="RefSeq" id="WP_171583026.1">
    <property type="nucleotide sequence ID" value="NZ_JAAVLX010000012.1"/>
</dbReference>
<gene>
    <name evidence="1" type="ORF">HCN58_30890</name>
</gene>
<evidence type="ECO:0000313" key="2">
    <source>
        <dbReference type="Proteomes" id="UP000544122"/>
    </source>
</evidence>